<feature type="compositionally biased region" description="Low complexity" evidence="2">
    <location>
        <begin position="808"/>
        <end position="819"/>
    </location>
</feature>
<evidence type="ECO:0000313" key="4">
    <source>
        <dbReference type="RefSeq" id="XP_016977823.1"/>
    </source>
</evidence>
<feature type="region of interest" description="Disordered" evidence="2">
    <location>
        <begin position="472"/>
        <end position="523"/>
    </location>
</feature>
<feature type="compositionally biased region" description="Polar residues" evidence="2">
    <location>
        <begin position="751"/>
        <end position="762"/>
    </location>
</feature>
<feature type="coiled-coil region" evidence="1">
    <location>
        <begin position="885"/>
        <end position="915"/>
    </location>
</feature>
<evidence type="ECO:0000256" key="2">
    <source>
        <dbReference type="SAM" id="MobiDB-lite"/>
    </source>
</evidence>
<feature type="compositionally biased region" description="Polar residues" evidence="2">
    <location>
        <begin position="206"/>
        <end position="216"/>
    </location>
</feature>
<evidence type="ECO:0000256" key="1">
    <source>
        <dbReference type="SAM" id="Coils"/>
    </source>
</evidence>
<accession>A0A6P4ERY9</accession>
<dbReference type="PANTHER" id="PTHR31434:SF2">
    <property type="entry name" value="S PHASE CYCLIN A-ASSOCIATED PROTEIN IN THE ENDOPLASMIC RETICULUM"/>
    <property type="match status" value="1"/>
</dbReference>
<feature type="compositionally biased region" description="Polar residues" evidence="2">
    <location>
        <begin position="472"/>
        <end position="481"/>
    </location>
</feature>
<feature type="compositionally biased region" description="Low complexity" evidence="2">
    <location>
        <begin position="546"/>
        <end position="574"/>
    </location>
</feature>
<dbReference type="PANTHER" id="PTHR31434">
    <property type="entry name" value="S PHASE CYCLIN A-ASSOCIATED PROTEIN IN THE ENDOPLASMIC RETICULUM"/>
    <property type="match status" value="1"/>
</dbReference>
<reference evidence="4" key="1">
    <citation type="submission" date="2025-08" db="UniProtKB">
        <authorList>
            <consortium name="RefSeq"/>
        </authorList>
    </citation>
    <scope>IDENTIFICATION</scope>
</reference>
<feature type="region of interest" description="Disordered" evidence="2">
    <location>
        <begin position="658"/>
        <end position="777"/>
    </location>
</feature>
<protein>
    <submittedName>
        <fullName evidence="4">S phase cyclin A-associated protein in the endoplasmic reticulum</fullName>
    </submittedName>
</protein>
<feature type="region of interest" description="Disordered" evidence="2">
    <location>
        <begin position="67"/>
        <end position="113"/>
    </location>
</feature>
<dbReference type="RefSeq" id="XP_016977823.1">
    <property type="nucleotide sequence ID" value="XM_017122334.1"/>
</dbReference>
<feature type="compositionally biased region" description="Polar residues" evidence="2">
    <location>
        <begin position="268"/>
        <end position="278"/>
    </location>
</feature>
<evidence type="ECO:0000259" key="3">
    <source>
        <dbReference type="Pfam" id="PF16501"/>
    </source>
</evidence>
<feature type="compositionally biased region" description="Polar residues" evidence="2">
    <location>
        <begin position="581"/>
        <end position="599"/>
    </location>
</feature>
<dbReference type="RefSeq" id="XP_016977823.2">
    <property type="nucleotide sequence ID" value="XM_017122334.2"/>
</dbReference>
<organism evidence="4">
    <name type="scientific">Drosophila rhopaloa</name>
    <name type="common">Fruit fly</name>
    <dbReference type="NCBI Taxonomy" id="1041015"/>
    <lineage>
        <taxon>Eukaryota</taxon>
        <taxon>Metazoa</taxon>
        <taxon>Ecdysozoa</taxon>
        <taxon>Arthropoda</taxon>
        <taxon>Hexapoda</taxon>
        <taxon>Insecta</taxon>
        <taxon>Pterygota</taxon>
        <taxon>Neoptera</taxon>
        <taxon>Endopterygota</taxon>
        <taxon>Diptera</taxon>
        <taxon>Brachycera</taxon>
        <taxon>Muscomorpha</taxon>
        <taxon>Ephydroidea</taxon>
        <taxon>Drosophilidae</taxon>
        <taxon>Drosophila</taxon>
        <taxon>Sophophora</taxon>
    </lineage>
</organism>
<feature type="region of interest" description="Disordered" evidence="2">
    <location>
        <begin position="536"/>
        <end position="616"/>
    </location>
</feature>
<proteinExistence type="predicted"/>
<feature type="compositionally biased region" description="Polar residues" evidence="2">
    <location>
        <begin position="74"/>
        <end position="86"/>
    </location>
</feature>
<feature type="region of interest" description="Disordered" evidence="2">
    <location>
        <begin position="267"/>
        <end position="287"/>
    </location>
</feature>
<dbReference type="Pfam" id="PF16501">
    <property type="entry name" value="SCAPER_N"/>
    <property type="match status" value="1"/>
</dbReference>
<sequence length="1734" mass="193060">MEMREVLSREGREAKNLLVYQFCDETTSSGASGSVGGGEGGVVAGSDGGAAGSGGVLLNGDCYRKPPMVPMKSPSGTPKNCQSPTSPRLKPSESAGGGGSNGPRVRSASTGRDKKSELQARYWALLFGNLQRAVNEIYQTVECYENISSCQEAILVLENYVRDFKALSEWFKVSWDYESRPLQQRPQSLAWEVRKSNPTPRVRTKSLCSPNNSGKSSPALFPGSQSGKTSPCCDHGQISPKKLLRAYDQVPKGAMRLNVRELFAASKRATQGSSQSDNMEGPLDLSGDKSNYVQLNTQYSQTDLEDPHLTLADVREKMRREAEEREAQEKIENSASEEVIIPVDKDNKEEISNQIEVPSLKQPIINEADLNKESALMETALEPTALEMTVASLESMENALLNQQANKEPTPPSTLVKPVAELFKKPQPLNPIAGNTVQNSPLKYSSVLNRPVKKAVPPTGGIVAHKTIATKPSQIKTNPAPQVNGLRRLKTALPPPKIGGKSGLQPPRPSSKTECYGPPNNVASRLSARSRTMLDINGSTVNTNPSTGAKTLSKKSASSSILSTARRTTMSSRLSSREDIASSTSTLKASNEQLSNSRSTLKEERHSEPKQIQLPTDANDGWLTVKNRRRSSMHWANRFNQPTGYASLPTLALLNEQQKEQEHKEKQKGRGSFASEEKTFGKSNLGQNGAPPAETKAKAKATLTISRPEIKNAKAKVNSFPVQRNTTSQVKKPEKQEKSENTEKSEKQVAPTPSSNNSSIGRTSIIKRQKSDLTGLKMTSLHKEYMRSEKNALRKLQQKEQGNKQGNSSSSSAETVVESNNEDHSKIDIKIQTNCEFSKTIGELYESIARCKLPNGSLKHNACILSACDENEEQNTDDNEEERNEKILVEVQESLERQIRELEQTEIDVDTETDETDCEVQLEEQDDGLELGSGDDSAVFVTMSDDENASLELRYQALLSDMSWNERAEALATLQAYVARHPGRAQELHQKLSSPSRRRSLQETLKKYQAKQAKAQLKRNLLQQEKAAKLQQLFSRVEDVKAAKNQIIEDKRQKMQGRLQRAAENREQYLKQIIEKAHDEEKKLKEINFIKNIEAQNKRLDLLESSKETEGRLQDLEQERQKRVEEKLAKEAAVERRRQALEKERLLKLEKMNETRLEKEQRIGKMQEEKEKQRQALAREKARDREGRLLALQVQQQQTTEELQRKILQKQMESARRHEENIEHIRQRALELTMPTRQADDDRGDQDESDDVLNGNTTSTTNEDCDLSSTLSDVGGIPGHSRSYKKKMKKLKQRMCQNAAEYLESLEPLPAYVKRDSSVPKLLNLVVKGGGAQGLDRNLGNLLRVIPKAQNFDFQAFLYMDALGILANHVISKGLEENSEISRKSVHLAVQLYRNACSVCPQIARHALLGNSITVLFDAINKSFQLPEEKSPQHPVELSTELMLACTEALSSSYVKKNTHPKVPERLPDMINFAVITGLIEILSRRNQKVRESIEDNQSVMLSLLTTLGFLSRFLDVCQPGPADPTRLLSAAKSTELFGTVSMLYGSVMPMGECIPPRTTALAASTFHLYVSLASLDVNTFQEALTVEGPLSLKLLDVMTLILNFSVSNAQWVKNNESTTMLIDLIASLAFFCVNNRRHQDLLISEPFAVIFKNLAKLSAQLNPVIYPFLVTVSFGNPAARELLCKDFDLAFVDEYSKSEVAQRNSVIKLINSRTKDRISSGNNNNPQTHIKGG</sequence>
<feature type="compositionally biased region" description="Polar residues" evidence="2">
    <location>
        <begin position="1254"/>
        <end position="1272"/>
    </location>
</feature>
<feature type="region of interest" description="Disordered" evidence="2">
    <location>
        <begin position="200"/>
        <end position="233"/>
    </location>
</feature>
<name>A0A6P4ERY9_DRORH</name>
<feature type="region of interest" description="Disordered" evidence="2">
    <location>
        <begin position="1158"/>
        <end position="1182"/>
    </location>
</feature>
<feature type="compositionally biased region" description="Basic and acidic residues" evidence="2">
    <location>
        <begin position="600"/>
        <end position="609"/>
    </location>
</feature>
<feature type="compositionally biased region" description="Polar residues" evidence="2">
    <location>
        <begin position="720"/>
        <end position="730"/>
    </location>
</feature>
<dbReference type="InterPro" id="IPR032446">
    <property type="entry name" value="SCAPER_N"/>
</dbReference>
<feature type="compositionally biased region" description="Acidic residues" evidence="2">
    <location>
        <begin position="1242"/>
        <end position="1251"/>
    </location>
</feature>
<gene>
    <name evidence="4" type="primary">LOC108043571</name>
</gene>
<dbReference type="OrthoDB" id="71500at2759"/>
<feature type="coiled-coil region" evidence="1">
    <location>
        <begin position="998"/>
        <end position="1072"/>
    </location>
</feature>
<keyword evidence="1" id="KW-0175">Coiled coil</keyword>
<feature type="region of interest" description="Disordered" evidence="2">
    <location>
        <begin position="796"/>
        <end position="822"/>
    </location>
</feature>
<feature type="region of interest" description="Disordered" evidence="2">
    <location>
        <begin position="1228"/>
        <end position="1273"/>
    </location>
</feature>
<feature type="compositionally biased region" description="Basic and acidic residues" evidence="2">
    <location>
        <begin position="731"/>
        <end position="747"/>
    </location>
</feature>
<feature type="domain" description="S phase cyclin A-associated protein in the endoplasmic reticulum N-terminal" evidence="3">
    <location>
        <begin position="109"/>
        <end position="204"/>
    </location>
</feature>